<gene>
    <name evidence="5" type="ORF">LMG1861_03025</name>
</gene>
<dbReference type="Gene3D" id="1.10.10.10">
    <property type="entry name" value="Winged helix-like DNA-binding domain superfamily/Winged helix DNA-binding domain"/>
    <property type="match status" value="1"/>
</dbReference>
<dbReference type="Proteomes" id="UP000494105">
    <property type="component" value="Unassembled WGS sequence"/>
</dbReference>
<dbReference type="AlphaFoldDB" id="A0A6S7D5E1"/>
<dbReference type="InterPro" id="IPR036388">
    <property type="entry name" value="WH-like_DNA-bd_sf"/>
</dbReference>
<dbReference type="GO" id="GO:0003700">
    <property type="term" value="F:DNA-binding transcription factor activity"/>
    <property type="evidence" value="ECO:0007669"/>
    <property type="project" value="InterPro"/>
</dbReference>
<dbReference type="InterPro" id="IPR036390">
    <property type="entry name" value="WH_DNA-bd_sf"/>
</dbReference>
<accession>A0A6S7D5E1</accession>
<evidence type="ECO:0000256" key="1">
    <source>
        <dbReference type="ARBA" id="ARBA00023015"/>
    </source>
</evidence>
<dbReference type="PANTHER" id="PTHR42756:SF1">
    <property type="entry name" value="TRANSCRIPTIONAL REPRESSOR OF EMRAB OPERON"/>
    <property type="match status" value="1"/>
</dbReference>
<keyword evidence="3" id="KW-0804">Transcription</keyword>
<dbReference type="EMBL" id="CADILD010000002">
    <property type="protein sequence ID" value="CAB3876119.1"/>
    <property type="molecule type" value="Genomic_DNA"/>
</dbReference>
<dbReference type="PRINTS" id="PR00598">
    <property type="entry name" value="HTHMARR"/>
</dbReference>
<dbReference type="InterPro" id="IPR023187">
    <property type="entry name" value="Tscrpt_reg_MarR-type_CS"/>
</dbReference>
<dbReference type="PANTHER" id="PTHR42756">
    <property type="entry name" value="TRANSCRIPTIONAL REGULATOR, MARR"/>
    <property type="match status" value="1"/>
</dbReference>
<dbReference type="SMART" id="SM00347">
    <property type="entry name" value="HTH_MARR"/>
    <property type="match status" value="1"/>
</dbReference>
<protein>
    <recommendedName>
        <fullName evidence="4">HTH marR-type domain-containing protein</fullName>
    </recommendedName>
</protein>
<dbReference type="SUPFAM" id="SSF46785">
    <property type="entry name" value="Winged helix' DNA-binding domain"/>
    <property type="match status" value="1"/>
</dbReference>
<feature type="domain" description="HTH marR-type" evidence="4">
    <location>
        <begin position="31"/>
        <end position="164"/>
    </location>
</feature>
<dbReference type="InterPro" id="IPR000835">
    <property type="entry name" value="HTH_MarR-typ"/>
</dbReference>
<keyword evidence="2" id="KW-0238">DNA-binding</keyword>
<evidence type="ECO:0000256" key="2">
    <source>
        <dbReference type="ARBA" id="ARBA00023125"/>
    </source>
</evidence>
<dbReference type="PROSITE" id="PS50995">
    <property type="entry name" value="HTH_MARR_2"/>
    <property type="match status" value="1"/>
</dbReference>
<sequence length="178" mass="19428">MPSPAAHPMLEPKHRALLDEAERRGLRSADDIGLCFQLLSLATAIDRDCAARLAPRQLSEGKFVLLFLLHEKHNGLSPHQLAERAGVTRATVTGLLDGLERDGYVIRQAGEEDRRKVTVTLTAKGRSTAATLFKEHTSWIASLFGGLSPQDKAQLSTLLTRAWHGTDAGRAAVDKETK</sequence>
<dbReference type="PROSITE" id="PS01117">
    <property type="entry name" value="HTH_MARR_1"/>
    <property type="match status" value="1"/>
</dbReference>
<evidence type="ECO:0000259" key="4">
    <source>
        <dbReference type="PROSITE" id="PS50995"/>
    </source>
</evidence>
<name>A0A6S7D5E1_9BURK</name>
<dbReference type="Pfam" id="PF01047">
    <property type="entry name" value="MarR"/>
    <property type="match status" value="1"/>
</dbReference>
<organism evidence="5 6">
    <name type="scientific">Achromobacter piechaudii</name>
    <dbReference type="NCBI Taxonomy" id="72556"/>
    <lineage>
        <taxon>Bacteria</taxon>
        <taxon>Pseudomonadati</taxon>
        <taxon>Pseudomonadota</taxon>
        <taxon>Betaproteobacteria</taxon>
        <taxon>Burkholderiales</taxon>
        <taxon>Alcaligenaceae</taxon>
        <taxon>Achromobacter</taxon>
    </lineage>
</organism>
<evidence type="ECO:0000313" key="6">
    <source>
        <dbReference type="Proteomes" id="UP000494105"/>
    </source>
</evidence>
<proteinExistence type="predicted"/>
<evidence type="ECO:0000313" key="5">
    <source>
        <dbReference type="EMBL" id="CAB3876119.1"/>
    </source>
</evidence>
<dbReference type="GO" id="GO:0003677">
    <property type="term" value="F:DNA binding"/>
    <property type="evidence" value="ECO:0007669"/>
    <property type="project" value="UniProtKB-KW"/>
</dbReference>
<evidence type="ECO:0000256" key="3">
    <source>
        <dbReference type="ARBA" id="ARBA00023163"/>
    </source>
</evidence>
<reference evidence="5 6" key="1">
    <citation type="submission" date="2020-04" db="EMBL/GenBank/DDBJ databases">
        <authorList>
            <person name="De Canck E."/>
        </authorList>
    </citation>
    <scope>NUCLEOTIDE SEQUENCE [LARGE SCALE GENOMIC DNA]</scope>
    <source>
        <strain evidence="5 6">LMG 1861</strain>
    </source>
</reference>
<keyword evidence="1" id="KW-0805">Transcription regulation</keyword>